<comment type="subcellular location">
    <subcellularLocation>
        <location evidence="1">Membrane</location>
        <topology evidence="1">Multi-pass membrane protein</topology>
    </subcellularLocation>
</comment>
<evidence type="ECO:0000259" key="7">
    <source>
        <dbReference type="PROSITE" id="PS50850"/>
    </source>
</evidence>
<evidence type="ECO:0000256" key="3">
    <source>
        <dbReference type="ARBA" id="ARBA00022692"/>
    </source>
</evidence>
<dbReference type="InParanoid" id="A0A0C3GQJ2"/>
<evidence type="ECO:0000313" key="8">
    <source>
        <dbReference type="EMBL" id="KIM92776.1"/>
    </source>
</evidence>
<gene>
    <name evidence="8" type="ORF">OIDMADRAFT_46567</name>
</gene>
<feature type="transmembrane region" description="Helical" evidence="6">
    <location>
        <begin position="139"/>
        <end position="160"/>
    </location>
</feature>
<feature type="transmembrane region" description="Helical" evidence="6">
    <location>
        <begin position="343"/>
        <end position="364"/>
    </location>
</feature>
<dbReference type="FunFam" id="1.20.1250.20:FF:000018">
    <property type="entry name" value="MFS transporter permease"/>
    <property type="match status" value="1"/>
</dbReference>
<feature type="domain" description="Major facilitator superfamily (MFS) profile" evidence="7">
    <location>
        <begin position="13"/>
        <end position="435"/>
    </location>
</feature>
<dbReference type="InterPro" id="IPR036259">
    <property type="entry name" value="MFS_trans_sf"/>
</dbReference>
<feature type="transmembrane region" description="Helical" evidence="6">
    <location>
        <begin position="285"/>
        <end position="305"/>
    </location>
</feature>
<evidence type="ECO:0000256" key="2">
    <source>
        <dbReference type="ARBA" id="ARBA00022448"/>
    </source>
</evidence>
<feature type="transmembrane region" description="Helical" evidence="6">
    <location>
        <begin position="50"/>
        <end position="68"/>
    </location>
</feature>
<dbReference type="OrthoDB" id="2985014at2759"/>
<dbReference type="GO" id="GO:0022857">
    <property type="term" value="F:transmembrane transporter activity"/>
    <property type="evidence" value="ECO:0007669"/>
    <property type="project" value="InterPro"/>
</dbReference>
<dbReference type="Pfam" id="PF07690">
    <property type="entry name" value="MFS_1"/>
    <property type="match status" value="1"/>
</dbReference>
<feature type="transmembrane region" description="Helical" evidence="6">
    <location>
        <begin position="317"/>
        <end position="337"/>
    </location>
</feature>
<keyword evidence="9" id="KW-1185">Reference proteome</keyword>
<evidence type="ECO:0000256" key="4">
    <source>
        <dbReference type="ARBA" id="ARBA00022989"/>
    </source>
</evidence>
<dbReference type="InterPro" id="IPR020846">
    <property type="entry name" value="MFS_dom"/>
</dbReference>
<feature type="transmembrane region" description="Helical" evidence="6">
    <location>
        <begin position="80"/>
        <end position="98"/>
    </location>
</feature>
<proteinExistence type="predicted"/>
<dbReference type="PROSITE" id="PS50850">
    <property type="entry name" value="MFS"/>
    <property type="match status" value="1"/>
</dbReference>
<dbReference type="SUPFAM" id="SSF103473">
    <property type="entry name" value="MFS general substrate transporter"/>
    <property type="match status" value="1"/>
</dbReference>
<reference evidence="8 9" key="1">
    <citation type="submission" date="2014-04" db="EMBL/GenBank/DDBJ databases">
        <authorList>
            <consortium name="DOE Joint Genome Institute"/>
            <person name="Kuo A."/>
            <person name="Martino E."/>
            <person name="Perotto S."/>
            <person name="Kohler A."/>
            <person name="Nagy L.G."/>
            <person name="Floudas D."/>
            <person name="Copeland A."/>
            <person name="Barry K.W."/>
            <person name="Cichocki N."/>
            <person name="Veneault-Fourrey C."/>
            <person name="LaButti K."/>
            <person name="Lindquist E.A."/>
            <person name="Lipzen A."/>
            <person name="Lundell T."/>
            <person name="Morin E."/>
            <person name="Murat C."/>
            <person name="Sun H."/>
            <person name="Tunlid A."/>
            <person name="Henrissat B."/>
            <person name="Grigoriev I.V."/>
            <person name="Hibbett D.S."/>
            <person name="Martin F."/>
            <person name="Nordberg H.P."/>
            <person name="Cantor M.N."/>
            <person name="Hua S.X."/>
        </authorList>
    </citation>
    <scope>NUCLEOTIDE SEQUENCE [LARGE SCALE GENOMIC DNA]</scope>
    <source>
        <strain evidence="8 9">Zn</strain>
    </source>
</reference>
<feature type="transmembrane region" description="Helical" evidence="6">
    <location>
        <begin position="407"/>
        <end position="428"/>
    </location>
</feature>
<evidence type="ECO:0000256" key="5">
    <source>
        <dbReference type="ARBA" id="ARBA00023136"/>
    </source>
</evidence>
<name>A0A0C3GQJ2_OIDMZ</name>
<keyword evidence="3 6" id="KW-0812">Transmembrane</keyword>
<dbReference type="Gene3D" id="1.20.1250.20">
    <property type="entry name" value="MFS general substrate transporter like domains"/>
    <property type="match status" value="2"/>
</dbReference>
<dbReference type="EMBL" id="KN832906">
    <property type="protein sequence ID" value="KIM92776.1"/>
    <property type="molecule type" value="Genomic_DNA"/>
</dbReference>
<reference evidence="9" key="2">
    <citation type="submission" date="2015-01" db="EMBL/GenBank/DDBJ databases">
        <title>Evolutionary Origins and Diversification of the Mycorrhizal Mutualists.</title>
        <authorList>
            <consortium name="DOE Joint Genome Institute"/>
            <consortium name="Mycorrhizal Genomics Consortium"/>
            <person name="Kohler A."/>
            <person name="Kuo A."/>
            <person name="Nagy L.G."/>
            <person name="Floudas D."/>
            <person name="Copeland A."/>
            <person name="Barry K.W."/>
            <person name="Cichocki N."/>
            <person name="Veneault-Fourrey C."/>
            <person name="LaButti K."/>
            <person name="Lindquist E.A."/>
            <person name="Lipzen A."/>
            <person name="Lundell T."/>
            <person name="Morin E."/>
            <person name="Murat C."/>
            <person name="Riley R."/>
            <person name="Ohm R."/>
            <person name="Sun H."/>
            <person name="Tunlid A."/>
            <person name="Henrissat B."/>
            <person name="Grigoriev I.V."/>
            <person name="Hibbett D.S."/>
            <person name="Martin F."/>
        </authorList>
    </citation>
    <scope>NUCLEOTIDE SEQUENCE [LARGE SCALE GENOMIC DNA]</scope>
    <source>
        <strain evidence="9">Zn</strain>
    </source>
</reference>
<keyword evidence="2" id="KW-0813">Transport</keyword>
<sequence length="468" mass="52180">MSRALNRKLDIFLLPFLSLLYLFNGLDRGNVGNAQTQGFTTDIGVAASDLNLAVSLFFITFVIFQPISSAIGRRVGAKHWIPFIMLSWGAITISHAFIHGRAQLIALRLLIGVFEAGFYPTALFYLSNFYTRFDLAVRIALFYGQYAVAGAFSGAIAYGVFHLNGALYSWQYLFIIEGSATGALAIISWFWMPMGPGSAWFLTKEERRYAASRIQIDVARYVQHTYGEDGLEKTNERLSKRDLIETGKDWKLWFVLFFNICASIPSQAFSVFLPLVVKGLGYTSINANLMSVPPYLCGAVGLYLFALSSDKVKERGFHILVGLAITLIGLIITVTVSHNPSRYGGLCIMTFGSYVSAPLTAAWLSGNTPEPGKRSLVLGFNGFGNLAGIIGSELFQPKYAPRYLIPFYATLGFIATSIIGYIAYRYTLLAVNKWRAKKMIGWTEDEREYENISKERYGDKKYTFIYGL</sequence>
<feature type="transmembrane region" description="Helical" evidence="6">
    <location>
        <begin position="172"/>
        <end position="192"/>
    </location>
</feature>
<dbReference type="HOGENOM" id="CLU_001265_0_1_1"/>
<dbReference type="PANTHER" id="PTHR43791">
    <property type="entry name" value="PERMEASE-RELATED"/>
    <property type="match status" value="1"/>
</dbReference>
<keyword evidence="4 6" id="KW-1133">Transmembrane helix</keyword>
<feature type="transmembrane region" description="Helical" evidence="6">
    <location>
        <begin position="104"/>
        <end position="127"/>
    </location>
</feature>
<evidence type="ECO:0000256" key="6">
    <source>
        <dbReference type="SAM" id="Phobius"/>
    </source>
</evidence>
<keyword evidence="5 6" id="KW-0472">Membrane</keyword>
<organism evidence="8 9">
    <name type="scientific">Oidiodendron maius (strain Zn)</name>
    <dbReference type="NCBI Taxonomy" id="913774"/>
    <lineage>
        <taxon>Eukaryota</taxon>
        <taxon>Fungi</taxon>
        <taxon>Dikarya</taxon>
        <taxon>Ascomycota</taxon>
        <taxon>Pezizomycotina</taxon>
        <taxon>Leotiomycetes</taxon>
        <taxon>Leotiomycetes incertae sedis</taxon>
        <taxon>Myxotrichaceae</taxon>
        <taxon>Oidiodendron</taxon>
    </lineage>
</organism>
<dbReference type="FunFam" id="1.20.1250.20:FF:000013">
    <property type="entry name" value="MFS general substrate transporter"/>
    <property type="match status" value="1"/>
</dbReference>
<dbReference type="InterPro" id="IPR011701">
    <property type="entry name" value="MFS"/>
</dbReference>
<evidence type="ECO:0000256" key="1">
    <source>
        <dbReference type="ARBA" id="ARBA00004141"/>
    </source>
</evidence>
<evidence type="ECO:0000313" key="9">
    <source>
        <dbReference type="Proteomes" id="UP000054321"/>
    </source>
</evidence>
<dbReference type="AlphaFoldDB" id="A0A0C3GQJ2"/>
<protein>
    <recommendedName>
        <fullName evidence="7">Major facilitator superfamily (MFS) profile domain-containing protein</fullName>
    </recommendedName>
</protein>
<feature type="transmembrane region" description="Helical" evidence="6">
    <location>
        <begin position="250"/>
        <end position="273"/>
    </location>
</feature>
<dbReference type="GO" id="GO:0016020">
    <property type="term" value="C:membrane"/>
    <property type="evidence" value="ECO:0007669"/>
    <property type="project" value="UniProtKB-SubCell"/>
</dbReference>
<accession>A0A0C3GQJ2</accession>
<dbReference type="Proteomes" id="UP000054321">
    <property type="component" value="Unassembled WGS sequence"/>
</dbReference>
<dbReference type="PANTHER" id="PTHR43791:SF21">
    <property type="entry name" value="MAJOR FACILITATOR SUPERFAMILY (MFS) PROFILE DOMAIN-CONTAINING PROTEIN"/>
    <property type="match status" value="1"/>
</dbReference>